<gene>
    <name evidence="1" type="ORF">scyTo_0012665</name>
</gene>
<dbReference type="OMA" id="FQRIWRR"/>
<dbReference type="Proteomes" id="UP000288216">
    <property type="component" value="Unassembled WGS sequence"/>
</dbReference>
<organism evidence="1 2">
    <name type="scientific">Scyliorhinus torazame</name>
    <name type="common">Cloudy catshark</name>
    <name type="synonym">Catulus torazame</name>
    <dbReference type="NCBI Taxonomy" id="75743"/>
    <lineage>
        <taxon>Eukaryota</taxon>
        <taxon>Metazoa</taxon>
        <taxon>Chordata</taxon>
        <taxon>Craniata</taxon>
        <taxon>Vertebrata</taxon>
        <taxon>Chondrichthyes</taxon>
        <taxon>Elasmobranchii</taxon>
        <taxon>Galeomorphii</taxon>
        <taxon>Galeoidea</taxon>
        <taxon>Carcharhiniformes</taxon>
        <taxon>Scyliorhinidae</taxon>
        <taxon>Scyliorhinus</taxon>
    </lineage>
</organism>
<protein>
    <submittedName>
        <fullName evidence="1">Uncharacterized protein</fullName>
    </submittedName>
</protein>
<evidence type="ECO:0000313" key="1">
    <source>
        <dbReference type="EMBL" id="GCB60039.1"/>
    </source>
</evidence>
<comment type="caution">
    <text evidence="1">The sequence shown here is derived from an EMBL/GenBank/DDBJ whole genome shotgun (WGS) entry which is preliminary data.</text>
</comment>
<reference evidence="1 2" key="1">
    <citation type="journal article" date="2018" name="Nat. Ecol. Evol.">
        <title>Shark genomes provide insights into elasmobranch evolution and the origin of vertebrates.</title>
        <authorList>
            <person name="Hara Y"/>
            <person name="Yamaguchi K"/>
            <person name="Onimaru K"/>
            <person name="Kadota M"/>
            <person name="Koyanagi M"/>
            <person name="Keeley SD"/>
            <person name="Tatsumi K"/>
            <person name="Tanaka K"/>
            <person name="Motone F"/>
            <person name="Kageyama Y"/>
            <person name="Nozu R"/>
            <person name="Adachi N"/>
            <person name="Nishimura O"/>
            <person name="Nakagawa R"/>
            <person name="Tanegashima C"/>
            <person name="Kiyatake I"/>
            <person name="Matsumoto R"/>
            <person name="Murakumo K"/>
            <person name="Nishida K"/>
            <person name="Terakita A"/>
            <person name="Kuratani S"/>
            <person name="Sato K"/>
            <person name="Hyodo S Kuraku.S."/>
        </authorList>
    </citation>
    <scope>NUCLEOTIDE SEQUENCE [LARGE SCALE GENOMIC DNA]</scope>
</reference>
<dbReference type="EMBL" id="BFAA01006185">
    <property type="protein sequence ID" value="GCB60039.1"/>
    <property type="molecule type" value="Genomic_DNA"/>
</dbReference>
<sequence length="96" mass="11130">MVRETEKRAPCFTTGFHNKPRRGLCPGRVGSVLCRADPMLCSAAPSSVEVRLMQIPSWEKTARLTSGRRFQRIWRRSFQKALDKVVDEFWDFSAKR</sequence>
<proteinExistence type="predicted"/>
<keyword evidence="2" id="KW-1185">Reference proteome</keyword>
<name>A0A401NGJ9_SCYTO</name>
<dbReference type="AlphaFoldDB" id="A0A401NGJ9"/>
<accession>A0A401NGJ9</accession>
<evidence type="ECO:0000313" key="2">
    <source>
        <dbReference type="Proteomes" id="UP000288216"/>
    </source>
</evidence>